<protein>
    <submittedName>
        <fullName evidence="1">Uncharacterized protein</fullName>
    </submittedName>
</protein>
<accession>A0ABX9KLY3</accession>
<name>A0ABX9KLY3_9BACI</name>
<sequence>MSTKFFISFAAFDVVVISDSYNITLINNNSQWIFIKNFIFYKFHLRYQIIYLNISSIIIYKQPIKLSMGCYSITKTIVLLKEPNNFHQYKKGRFPHLMKVPVT</sequence>
<evidence type="ECO:0000313" key="1">
    <source>
        <dbReference type="EMBL" id="RFT61385.1"/>
    </source>
</evidence>
<evidence type="ECO:0000313" key="2">
    <source>
        <dbReference type="Proteomes" id="UP000264294"/>
    </source>
</evidence>
<keyword evidence="2" id="KW-1185">Reference proteome</keyword>
<reference evidence="1 2" key="1">
    <citation type="submission" date="2018-08" db="EMBL/GenBank/DDBJ databases">
        <title>Bacillus clarus sp. nov. strain PS00077A.</title>
        <authorList>
            <person name="Mendez Acevedo M."/>
            <person name="Carroll L."/>
            <person name="Mukherjee M."/>
            <person name="Wiedmann M."/>
            <person name="Kovac J."/>
        </authorList>
    </citation>
    <scope>NUCLEOTIDE SEQUENCE [LARGE SCALE GENOMIC DNA]</scope>
    <source>
        <strain evidence="1 2">PS00077A</strain>
    </source>
</reference>
<comment type="caution">
    <text evidence="1">The sequence shown here is derived from an EMBL/GenBank/DDBJ whole genome shotgun (WGS) entry which is preliminary data.</text>
</comment>
<proteinExistence type="predicted"/>
<gene>
    <name evidence="1" type="ORF">D0U04_30390</name>
</gene>
<dbReference type="EMBL" id="QVOD01000122">
    <property type="protein sequence ID" value="RFT61385.1"/>
    <property type="molecule type" value="Genomic_DNA"/>
</dbReference>
<organism evidence="1 2">
    <name type="scientific">Bacillus clarus</name>
    <dbReference type="NCBI Taxonomy" id="2338372"/>
    <lineage>
        <taxon>Bacteria</taxon>
        <taxon>Bacillati</taxon>
        <taxon>Bacillota</taxon>
        <taxon>Bacilli</taxon>
        <taxon>Bacillales</taxon>
        <taxon>Bacillaceae</taxon>
        <taxon>Bacillus</taxon>
        <taxon>Bacillus cereus group</taxon>
    </lineage>
</organism>
<dbReference type="Proteomes" id="UP000264294">
    <property type="component" value="Unassembled WGS sequence"/>
</dbReference>